<accession>A0AAQ3X985</accession>
<proteinExistence type="predicted"/>
<sequence>MDTAEEASSTRCAELLSQMIAMAKQMVETNKEMLTGLRVSTTTSSTSKSATTSLVSPSPSSTNDDSKSTTARSAAPNAALATPITTTDDNKHEATVATNQPASPSPAPLLLSLSTIPHQHAALTIQFDTTELQPQTHAKCSMFGHVQDASVLKPVAMPSAPSLTSTLPQNTACAVPLTVIEISQVTTTQWLSSSLVNNMCIQGVDVSDAHTVFEDTYSSSFLSCAGCSGLTTIAQQQTSSKYIVHGIAYRNSLTAQTNYRVELLLELEVQTPWDPSDMVDSLTCFAPPSILVQLLNSDKQLASQCVPPGIILVLASMDYSPFLFGMDNNKDSLNSSWEMILNSASTPIEKEKRIPLLLQLQMLELGISAEFSGSIDINYTGTHEWAQLQLSAFRWLKSQRNQHLEFQEYENFSRSGHTVAQLCVISVPWDPGGFKLDGYCATTAWGQAVFQEGKYVIDPDMGVGLVRDMDWGPKRRGPPICYKRESWEQQEGDRSTTA</sequence>
<keyword evidence="3" id="KW-1185">Reference proteome</keyword>
<reference evidence="2 3" key="1">
    <citation type="submission" date="2024-02" db="EMBL/GenBank/DDBJ databases">
        <title>High-quality chromosome-scale genome assembly of Pensacola bahiagrass (Paspalum notatum Flugge var. saurae).</title>
        <authorList>
            <person name="Vega J.M."/>
            <person name="Podio M."/>
            <person name="Orjuela J."/>
            <person name="Siena L.A."/>
            <person name="Pessino S.C."/>
            <person name="Combes M.C."/>
            <person name="Mariac C."/>
            <person name="Albertini E."/>
            <person name="Pupilli F."/>
            <person name="Ortiz J.P.A."/>
            <person name="Leblanc O."/>
        </authorList>
    </citation>
    <scope>NUCLEOTIDE SEQUENCE [LARGE SCALE GENOMIC DNA]</scope>
    <source>
        <strain evidence="2">R1</strain>
        <tissue evidence="2">Leaf</tissue>
    </source>
</reference>
<dbReference type="AlphaFoldDB" id="A0AAQ3X985"/>
<protein>
    <submittedName>
        <fullName evidence="2">Uncharacterized protein</fullName>
    </submittedName>
</protein>
<feature type="region of interest" description="Disordered" evidence="1">
    <location>
        <begin position="40"/>
        <end position="107"/>
    </location>
</feature>
<dbReference type="EMBL" id="CP144752">
    <property type="protein sequence ID" value="WVZ89815.1"/>
    <property type="molecule type" value="Genomic_DNA"/>
</dbReference>
<evidence type="ECO:0000313" key="2">
    <source>
        <dbReference type="EMBL" id="WVZ89815.1"/>
    </source>
</evidence>
<feature type="compositionally biased region" description="Low complexity" evidence="1">
    <location>
        <begin position="40"/>
        <end position="62"/>
    </location>
</feature>
<gene>
    <name evidence="2" type="ORF">U9M48_036173</name>
</gene>
<evidence type="ECO:0000313" key="3">
    <source>
        <dbReference type="Proteomes" id="UP001341281"/>
    </source>
</evidence>
<dbReference type="Proteomes" id="UP001341281">
    <property type="component" value="Chromosome 08"/>
</dbReference>
<organism evidence="2 3">
    <name type="scientific">Paspalum notatum var. saurae</name>
    <dbReference type="NCBI Taxonomy" id="547442"/>
    <lineage>
        <taxon>Eukaryota</taxon>
        <taxon>Viridiplantae</taxon>
        <taxon>Streptophyta</taxon>
        <taxon>Embryophyta</taxon>
        <taxon>Tracheophyta</taxon>
        <taxon>Spermatophyta</taxon>
        <taxon>Magnoliopsida</taxon>
        <taxon>Liliopsida</taxon>
        <taxon>Poales</taxon>
        <taxon>Poaceae</taxon>
        <taxon>PACMAD clade</taxon>
        <taxon>Panicoideae</taxon>
        <taxon>Andropogonodae</taxon>
        <taxon>Paspaleae</taxon>
        <taxon>Paspalinae</taxon>
        <taxon>Paspalum</taxon>
    </lineage>
</organism>
<evidence type="ECO:0000256" key="1">
    <source>
        <dbReference type="SAM" id="MobiDB-lite"/>
    </source>
</evidence>
<name>A0AAQ3X985_PASNO</name>